<reference evidence="2" key="1">
    <citation type="journal article" date="2019" name="Int. J. Syst. Evol. Microbiol.">
        <title>The Global Catalogue of Microorganisms (GCM) 10K type strain sequencing project: providing services to taxonomists for standard genome sequencing and annotation.</title>
        <authorList>
            <consortium name="The Broad Institute Genomics Platform"/>
            <consortium name="The Broad Institute Genome Sequencing Center for Infectious Disease"/>
            <person name="Wu L."/>
            <person name="Ma J."/>
        </authorList>
    </citation>
    <scope>NUCLEOTIDE SEQUENCE [LARGE SCALE GENOMIC DNA]</scope>
    <source>
        <strain evidence="2">CCM 9147</strain>
    </source>
</reference>
<evidence type="ECO:0000313" key="1">
    <source>
        <dbReference type="EMBL" id="MFD1462906.1"/>
    </source>
</evidence>
<dbReference type="Proteomes" id="UP001597340">
    <property type="component" value="Unassembled WGS sequence"/>
</dbReference>
<dbReference type="RefSeq" id="WP_229525321.1">
    <property type="nucleotide sequence ID" value="NZ_JAFFQR010000095.1"/>
</dbReference>
<comment type="caution">
    <text evidence="1">The sequence shown here is derived from an EMBL/GenBank/DDBJ whole genome shotgun (WGS) entry which is preliminary data.</text>
</comment>
<sequence length="190" mass="20905">MLSNLQGPPDPTDYHQLMGRLHAAKAKLPKIYQETVACPFIKVLEELGQQGFTEILLQVPNRNNTARLMLDIAQSILQNGEGYNALASDAFQEIVSDLYDGFLGAKDREGIKELELSIIPALIKWGEPENGPYTWPADATAVFKVQAAIVSLPPAHATNGLLAWSVSKLTEMQSILKRQNALPALWLKLS</sequence>
<keyword evidence="2" id="KW-1185">Reference proteome</keyword>
<accession>A0ABW4DHW0</accession>
<gene>
    <name evidence="1" type="ORF">ACFQ5D_16230</name>
</gene>
<proteinExistence type="predicted"/>
<organism evidence="1 2">
    <name type="scientific">Paenibacillus farraposensis</name>
    <dbReference type="NCBI Taxonomy" id="2807095"/>
    <lineage>
        <taxon>Bacteria</taxon>
        <taxon>Bacillati</taxon>
        <taxon>Bacillota</taxon>
        <taxon>Bacilli</taxon>
        <taxon>Bacillales</taxon>
        <taxon>Paenibacillaceae</taxon>
        <taxon>Paenibacillus</taxon>
    </lineage>
</organism>
<protein>
    <submittedName>
        <fullName evidence="1">Uncharacterized protein</fullName>
    </submittedName>
</protein>
<name>A0ABW4DHW0_9BACL</name>
<evidence type="ECO:0000313" key="2">
    <source>
        <dbReference type="Proteomes" id="UP001597340"/>
    </source>
</evidence>
<dbReference type="EMBL" id="JBHTNZ010000023">
    <property type="protein sequence ID" value="MFD1462906.1"/>
    <property type="molecule type" value="Genomic_DNA"/>
</dbReference>